<protein>
    <recommendedName>
        <fullName evidence="2">Peptidase M61 N-terminal domain-containing protein</fullName>
    </recommendedName>
</protein>
<reference evidence="3 4" key="1">
    <citation type="submission" date="2018-12" db="EMBL/GenBank/DDBJ databases">
        <title>Draft Genome Sequence of Chryseobacterium arthrosphaerae strain ED882-96 Isolated from the Blood of a Patient with Liver Cirrhosis in Taiwan.</title>
        <authorList>
            <person name="Lin J.-N."/>
            <person name="Lai C.-H."/>
            <person name="Yang C.-H."/>
            <person name="Huang Y.-H."/>
        </authorList>
    </citation>
    <scope>NUCLEOTIDE SEQUENCE [LARGE SCALE GENOMIC DNA]</scope>
    <source>
        <strain evidence="3 4">ED882-96</strain>
    </source>
</reference>
<feature type="domain" description="Peptidase M61 N-terminal" evidence="2">
    <location>
        <begin position="28"/>
        <end position="101"/>
    </location>
</feature>
<gene>
    <name evidence="3" type="ORF">EJ377_02625</name>
</gene>
<comment type="caution">
    <text evidence="3">The sequence shown here is derived from an EMBL/GenBank/DDBJ whole genome shotgun (WGS) entry which is preliminary data.</text>
</comment>
<evidence type="ECO:0000256" key="1">
    <source>
        <dbReference type="SAM" id="SignalP"/>
    </source>
</evidence>
<organism evidence="3 4">
    <name type="scientific">Chryseobacterium arthrosphaerae</name>
    <dbReference type="NCBI Taxonomy" id="651561"/>
    <lineage>
        <taxon>Bacteria</taxon>
        <taxon>Pseudomonadati</taxon>
        <taxon>Bacteroidota</taxon>
        <taxon>Flavobacteriia</taxon>
        <taxon>Flavobacteriales</taxon>
        <taxon>Weeksellaceae</taxon>
        <taxon>Chryseobacterium group</taxon>
        <taxon>Chryseobacterium</taxon>
    </lineage>
</organism>
<keyword evidence="1" id="KW-0732">Signal</keyword>
<sequence>MNNLIKLLFVLVLLPNTIIAQNSNKNYEYTIDLLHVSNDEVKVSFTPPENNLKQGKFIIPKLVPGFYQAMNFGQYVSNFVATDKNGKQIPTERLDKNSWRYTILNG</sequence>
<dbReference type="Pfam" id="PF17899">
    <property type="entry name" value="Peptidase_M61_N"/>
    <property type="match status" value="1"/>
</dbReference>
<evidence type="ECO:0000313" key="4">
    <source>
        <dbReference type="Proteomes" id="UP000276953"/>
    </source>
</evidence>
<evidence type="ECO:0000313" key="3">
    <source>
        <dbReference type="EMBL" id="RTZ49478.1"/>
    </source>
</evidence>
<name>A0A432DZ25_9FLAO</name>
<dbReference type="EMBL" id="RYFC01000001">
    <property type="protein sequence ID" value="RTZ49478.1"/>
    <property type="molecule type" value="Genomic_DNA"/>
</dbReference>
<accession>A0A432DZ25</accession>
<dbReference type="AlphaFoldDB" id="A0A432DZ25"/>
<evidence type="ECO:0000259" key="2">
    <source>
        <dbReference type="Pfam" id="PF17899"/>
    </source>
</evidence>
<dbReference type="Gene3D" id="2.60.40.3650">
    <property type="match status" value="1"/>
</dbReference>
<feature type="chain" id="PRO_5019371822" description="Peptidase M61 N-terminal domain-containing protein" evidence="1">
    <location>
        <begin position="23"/>
        <end position="106"/>
    </location>
</feature>
<proteinExistence type="predicted"/>
<dbReference type="InterPro" id="IPR040756">
    <property type="entry name" value="Peptidase_M61_N"/>
</dbReference>
<feature type="signal peptide" evidence="1">
    <location>
        <begin position="1"/>
        <end position="22"/>
    </location>
</feature>
<dbReference type="Proteomes" id="UP000276953">
    <property type="component" value="Unassembled WGS sequence"/>
</dbReference>